<dbReference type="AlphaFoldDB" id="A0A9X2KHN8"/>
<dbReference type="Proteomes" id="UP001139502">
    <property type="component" value="Unassembled WGS sequence"/>
</dbReference>
<dbReference type="CDD" id="cd00229">
    <property type="entry name" value="SGNH_hydrolase"/>
    <property type="match status" value="1"/>
</dbReference>
<feature type="region of interest" description="Disordered" evidence="1">
    <location>
        <begin position="227"/>
        <end position="247"/>
    </location>
</feature>
<feature type="region of interest" description="Disordered" evidence="1">
    <location>
        <begin position="51"/>
        <end position="71"/>
    </location>
</feature>
<keyword evidence="3" id="KW-0378">Hydrolase</keyword>
<dbReference type="InterPro" id="IPR013830">
    <property type="entry name" value="SGNH_hydro"/>
</dbReference>
<evidence type="ECO:0000256" key="1">
    <source>
        <dbReference type="SAM" id="MobiDB-lite"/>
    </source>
</evidence>
<accession>A0A9X2KHN8</accession>
<gene>
    <name evidence="3" type="ORF">NBM05_08480</name>
</gene>
<proteinExistence type="predicted"/>
<keyword evidence="4" id="KW-1185">Reference proteome</keyword>
<dbReference type="Gene3D" id="3.40.50.1110">
    <property type="entry name" value="SGNH hydrolase"/>
    <property type="match status" value="1"/>
</dbReference>
<name>A0A9X2KHN8_9MICC</name>
<reference evidence="3" key="1">
    <citation type="submission" date="2022-06" db="EMBL/GenBank/DDBJ databases">
        <title>Rothia sp. isolated from sandalwood seedling.</title>
        <authorList>
            <person name="Tuikhar N."/>
            <person name="Kirdat K."/>
            <person name="Thorat V."/>
            <person name="Swetha P."/>
            <person name="Padma S."/>
            <person name="Sundararaj R."/>
            <person name="Yadav A."/>
        </authorList>
    </citation>
    <scope>NUCLEOTIDE SEQUENCE</scope>
    <source>
        <strain evidence="3">AR01</strain>
    </source>
</reference>
<protein>
    <submittedName>
        <fullName evidence="3">SGNH/GDSL hydrolase family protein</fullName>
    </submittedName>
</protein>
<evidence type="ECO:0000259" key="2">
    <source>
        <dbReference type="Pfam" id="PF13472"/>
    </source>
</evidence>
<dbReference type="EMBL" id="JANAFB010000017">
    <property type="protein sequence ID" value="MCP3426037.1"/>
    <property type="molecule type" value="Genomic_DNA"/>
</dbReference>
<dbReference type="GO" id="GO:0016787">
    <property type="term" value="F:hydrolase activity"/>
    <property type="evidence" value="ECO:0007669"/>
    <property type="project" value="UniProtKB-KW"/>
</dbReference>
<dbReference type="RefSeq" id="WP_254166521.1">
    <property type="nucleotide sequence ID" value="NZ_JANAFB010000017.1"/>
</dbReference>
<dbReference type="InterPro" id="IPR036514">
    <property type="entry name" value="SGNH_hydro_sf"/>
</dbReference>
<feature type="domain" description="SGNH hydrolase-type esterase" evidence="2">
    <location>
        <begin position="485"/>
        <end position="683"/>
    </location>
</feature>
<dbReference type="Pfam" id="PF13472">
    <property type="entry name" value="Lipase_GDSL_2"/>
    <property type="match status" value="1"/>
</dbReference>
<evidence type="ECO:0000313" key="4">
    <source>
        <dbReference type="Proteomes" id="UP001139502"/>
    </source>
</evidence>
<sequence>MPMTSTPRGWPVPDRQERATVPAHLQGLGNAIDNEFTQHIGRLDHTLTEEAAARAATDDAERTARQTADADLTARLTEEQTARSEGDAALSRAINGATPRSTGWREVPFGQMALVLDPAASNSLQIRRVGDVVQVRGAVRLLATGRASVVVLQLPAGFGNQAGPGETPVSYHGVVSTGPREARPERGQVWLSTEPSTLGTRLYAGDLAAPAWRAGVSFTIDFPTNEPWPAASPGAEVTPPADAATGGSPVTLEGVRADLAAERRARAGADTTLGDRATTLERRAASHEGELVRVEVRNTAQRTQEAGNLVLNGDGRARHGWAEFGHNTGGPGVNGGFPGSFWLQGRRTAAGEAFPVPGPGLYDVELWARGGQENSRFDVDLVCLDVAGAELTGGVAEVVRAGVAPVSSWRRFSRRVRLPDGCRQVRIRVTAQSGGTVVAGNYQWFTGWGVRAVASGFAPGDGPLPGAVRAGLARCQSQRVNVVLLGSSTMQGFFSSTPRHSFAGHLATALYAHHPMADGSQHYETSNLAQAPADGLTAPGLMVVNGAAGGTQAHDYLPEDKVQAIRALAPPVVFHMVGSNDYLVRKSITAYTRDVEKALDRIDAVAATHHVLIHQNPRLDVPEPATPPWEAYGAALGAIAAGRENASFVDLSRAFTDYGVRPGNPMGLYAADDIHLVDAGYQLLATTMIGLLGWEPKHQDTGWIPLPTNPGNRDIEWKDIPTGRPSGYFMGYRVVDGTAHFTGGIRRRDRADFDTPLWNFAHLPEHVRPAGDVLCTGYGGHYSTVFLRVVSDGSISALRVLDREQKLAYVDVSALSYPVERMGRFHAGQ</sequence>
<comment type="caution">
    <text evidence="3">The sequence shown here is derived from an EMBL/GenBank/DDBJ whole genome shotgun (WGS) entry which is preliminary data.</text>
</comment>
<evidence type="ECO:0000313" key="3">
    <source>
        <dbReference type="EMBL" id="MCP3426037.1"/>
    </source>
</evidence>
<feature type="compositionally biased region" description="Basic and acidic residues" evidence="1">
    <location>
        <begin position="51"/>
        <end position="64"/>
    </location>
</feature>
<dbReference type="SUPFAM" id="SSF52266">
    <property type="entry name" value="SGNH hydrolase"/>
    <property type="match status" value="1"/>
</dbReference>
<organism evidence="3 4">
    <name type="scientific">Rothia santali</name>
    <dbReference type="NCBI Taxonomy" id="2949643"/>
    <lineage>
        <taxon>Bacteria</taxon>
        <taxon>Bacillati</taxon>
        <taxon>Actinomycetota</taxon>
        <taxon>Actinomycetes</taxon>
        <taxon>Micrococcales</taxon>
        <taxon>Micrococcaceae</taxon>
        <taxon>Rothia</taxon>
    </lineage>
</organism>